<protein>
    <submittedName>
        <fullName evidence="2">Uncharacterized protein</fullName>
    </submittedName>
</protein>
<feature type="region of interest" description="Disordered" evidence="1">
    <location>
        <begin position="50"/>
        <end position="73"/>
    </location>
</feature>
<organism evidence="2 3">
    <name type="scientific">Cafeteria roenbergensis</name>
    <name type="common">Marine flagellate</name>
    <dbReference type="NCBI Taxonomy" id="33653"/>
    <lineage>
        <taxon>Eukaryota</taxon>
        <taxon>Sar</taxon>
        <taxon>Stramenopiles</taxon>
        <taxon>Bigyra</taxon>
        <taxon>Opalozoa</taxon>
        <taxon>Bicosoecida</taxon>
        <taxon>Cafeteriaceae</taxon>
        <taxon>Cafeteria</taxon>
    </lineage>
</organism>
<feature type="region of interest" description="Disordered" evidence="1">
    <location>
        <begin position="1"/>
        <end position="26"/>
    </location>
</feature>
<dbReference type="Proteomes" id="UP000323011">
    <property type="component" value="Unassembled WGS sequence"/>
</dbReference>
<gene>
    <name evidence="2" type="ORF">FNF29_08314</name>
</gene>
<dbReference type="SUPFAM" id="SSF56349">
    <property type="entry name" value="DNA breaking-rejoining enzymes"/>
    <property type="match status" value="1"/>
</dbReference>
<evidence type="ECO:0000313" key="2">
    <source>
        <dbReference type="EMBL" id="KAA0145978.1"/>
    </source>
</evidence>
<dbReference type="AlphaFoldDB" id="A0A5A8BZA8"/>
<dbReference type="InterPro" id="IPR011010">
    <property type="entry name" value="DNA_brk_join_enz"/>
</dbReference>
<sequence length="206" mass="21340">MDASVSRLVPGPEPGGLHGGPRGQAGPDTVRLVLGVCVDTASRAGDVLTERRPRSAAAVPVPPPHMRVGTGLDGAPWAERMTTVKDDQTGEVMRIRATDSPSSPANHPCGFGSGRAIRARLTRRRERGAWDGEPLWRLPGGDPVTAQHVVALLGRHSDKPVSCHAVRISSASTAVASGGMSPAALADLGGWKTRGLQAVRPRPGGG</sequence>
<evidence type="ECO:0000256" key="1">
    <source>
        <dbReference type="SAM" id="MobiDB-lite"/>
    </source>
</evidence>
<accession>A0A5A8BZA8</accession>
<proteinExistence type="predicted"/>
<name>A0A5A8BZA8_CAFRO</name>
<comment type="caution">
    <text evidence="2">The sequence shown here is derived from an EMBL/GenBank/DDBJ whole genome shotgun (WGS) entry which is preliminary data.</text>
</comment>
<keyword evidence="3" id="KW-1185">Reference proteome</keyword>
<dbReference type="GO" id="GO:0003677">
    <property type="term" value="F:DNA binding"/>
    <property type="evidence" value="ECO:0007669"/>
    <property type="project" value="InterPro"/>
</dbReference>
<reference evidence="2 3" key="1">
    <citation type="submission" date="2019-07" db="EMBL/GenBank/DDBJ databases">
        <title>Genomes of Cafeteria roenbergensis.</title>
        <authorList>
            <person name="Fischer M.G."/>
            <person name="Hackl T."/>
            <person name="Roman M."/>
        </authorList>
    </citation>
    <scope>NUCLEOTIDE SEQUENCE [LARGE SCALE GENOMIC DNA]</scope>
    <source>
        <strain evidence="2 3">BVI</strain>
    </source>
</reference>
<dbReference type="EMBL" id="VLTN01000108">
    <property type="protein sequence ID" value="KAA0145978.1"/>
    <property type="molecule type" value="Genomic_DNA"/>
</dbReference>
<feature type="compositionally biased region" description="Gly residues" evidence="1">
    <location>
        <begin position="14"/>
        <end position="23"/>
    </location>
</feature>
<evidence type="ECO:0000313" key="3">
    <source>
        <dbReference type="Proteomes" id="UP000323011"/>
    </source>
</evidence>